<gene>
    <name evidence="2" type="ORF">EVA_14588</name>
</gene>
<dbReference type="EMBL" id="AMCI01004837">
    <property type="protein sequence ID" value="EJW97305.1"/>
    <property type="molecule type" value="Genomic_DNA"/>
</dbReference>
<evidence type="ECO:0000259" key="1">
    <source>
        <dbReference type="Pfam" id="PF17288"/>
    </source>
</evidence>
<dbReference type="InterPro" id="IPR052380">
    <property type="entry name" value="Viral_DNA_packaging_terminase"/>
</dbReference>
<feature type="non-terminal residue" evidence="2">
    <location>
        <position position="262"/>
    </location>
</feature>
<dbReference type="PANTHER" id="PTHR39184">
    <property type="match status" value="1"/>
</dbReference>
<dbReference type="AlphaFoldDB" id="J9CBI1"/>
<sequence length="262" mass="29695">RGGDYSLVMESFNPPPTMHSWVNLRCAQPAEGRLVHRSDYRSVPPEWLGKRFLRDAETLRRQDETAFRNEYLGEAVGSGRMVFLNLRLEPVTDGEIACFERRYHGVDWGWFPDPWAFNSCAYDPARRILTVWDEATALRTGNEQTAGLLIKKGVMQGPEGTETLYADSAEPKSCGDYRAMGLGCRAAVKGPGSLAAGMKWLQGLCAIRIDPVRCPDTAREFARYEYRTNPHTGEVLPGWPDRDNHHIDAVRYAMSEVWRRRG</sequence>
<proteinExistence type="predicted"/>
<accession>J9CBI1</accession>
<feature type="domain" description="Phage terminase large subunit C-terminal" evidence="1">
    <location>
        <begin position="160"/>
        <end position="255"/>
    </location>
</feature>
<dbReference type="Pfam" id="PF17288">
    <property type="entry name" value="Terminase_3C"/>
    <property type="match status" value="1"/>
</dbReference>
<evidence type="ECO:0000313" key="2">
    <source>
        <dbReference type="EMBL" id="EJW97305.1"/>
    </source>
</evidence>
<dbReference type="InterPro" id="IPR027417">
    <property type="entry name" value="P-loop_NTPase"/>
</dbReference>
<comment type="caution">
    <text evidence="2">The sequence shown here is derived from an EMBL/GenBank/DDBJ whole genome shotgun (WGS) entry which is preliminary data.</text>
</comment>
<dbReference type="Gene3D" id="3.40.50.300">
    <property type="entry name" value="P-loop containing nucleotide triphosphate hydrolases"/>
    <property type="match status" value="1"/>
</dbReference>
<dbReference type="Gene3D" id="3.30.420.280">
    <property type="match status" value="1"/>
</dbReference>
<reference evidence="2" key="1">
    <citation type="journal article" date="2012" name="PLoS ONE">
        <title>Gene sets for utilization of primary and secondary nutrition supplies in the distal gut of endangered iberian lynx.</title>
        <authorList>
            <person name="Alcaide M."/>
            <person name="Messina E."/>
            <person name="Richter M."/>
            <person name="Bargiela R."/>
            <person name="Peplies J."/>
            <person name="Huws S.A."/>
            <person name="Newbold C.J."/>
            <person name="Golyshin P.N."/>
            <person name="Simon M.A."/>
            <person name="Lopez G."/>
            <person name="Yakimov M.M."/>
            <person name="Ferrer M."/>
        </authorList>
    </citation>
    <scope>NUCLEOTIDE SEQUENCE</scope>
</reference>
<protein>
    <submittedName>
        <fullName evidence="2">Phage terminase, large subunit, PBSX family</fullName>
    </submittedName>
</protein>
<dbReference type="PANTHER" id="PTHR39184:SF1">
    <property type="entry name" value="PBSX PHAGE TERMINASE LARGE SUBUNIT"/>
    <property type="match status" value="1"/>
</dbReference>
<organism evidence="2">
    <name type="scientific">gut metagenome</name>
    <dbReference type="NCBI Taxonomy" id="749906"/>
    <lineage>
        <taxon>unclassified sequences</taxon>
        <taxon>metagenomes</taxon>
        <taxon>organismal metagenomes</taxon>
    </lineage>
</organism>
<name>J9CBI1_9ZZZZ</name>
<dbReference type="InterPro" id="IPR035413">
    <property type="entry name" value="Terminase_L_C"/>
</dbReference>
<feature type="non-terminal residue" evidence="2">
    <location>
        <position position="1"/>
    </location>
</feature>